<dbReference type="HOGENOM" id="CLU_025876_3_0_5"/>
<protein>
    <submittedName>
        <fullName evidence="2">Oxidoreductase/nitrogenase component 1</fullName>
    </submittedName>
</protein>
<dbReference type="PANTHER" id="PTHR42956">
    <property type="entry name" value="NITROGENASE IRON-MOLYBDENUM COFACTOR BIOSYNTHESIS PROTEIN NIFE"/>
    <property type="match status" value="1"/>
</dbReference>
<evidence type="ECO:0000259" key="1">
    <source>
        <dbReference type="Pfam" id="PF00148"/>
    </source>
</evidence>
<dbReference type="STRING" id="648757.Rvan_3557"/>
<dbReference type="InterPro" id="IPR049939">
    <property type="entry name" value="NifE-like"/>
</dbReference>
<name>E3I4R3_RHOVT</name>
<dbReference type="Gene3D" id="3.40.50.1980">
    <property type="entry name" value="Nitrogenase molybdenum iron protein domain"/>
    <property type="match status" value="3"/>
</dbReference>
<dbReference type="InterPro" id="IPR000510">
    <property type="entry name" value="Nase/OxRdtase_comp1"/>
</dbReference>
<dbReference type="KEGG" id="rva:Rvan_3557"/>
<evidence type="ECO:0000313" key="2">
    <source>
        <dbReference type="EMBL" id="ADP72735.1"/>
    </source>
</evidence>
<dbReference type="Proteomes" id="UP000001399">
    <property type="component" value="Chromosome"/>
</dbReference>
<keyword evidence="3" id="KW-1185">Reference proteome</keyword>
<dbReference type="OrthoDB" id="9767044at2"/>
<dbReference type="EMBL" id="CP002292">
    <property type="protein sequence ID" value="ADP72735.1"/>
    <property type="molecule type" value="Genomic_DNA"/>
</dbReference>
<reference evidence="3" key="1">
    <citation type="journal article" date="2011" name="J. Bacteriol.">
        <title>Genome sequences of eight morphologically diverse alphaproteobacteria.</title>
        <authorList>
            <consortium name="US DOE Joint Genome Institute"/>
            <person name="Brown P.J."/>
            <person name="Kysela D.T."/>
            <person name="Buechlein A."/>
            <person name="Hemmerich C."/>
            <person name="Brun Y.V."/>
        </authorList>
    </citation>
    <scope>NUCLEOTIDE SEQUENCE [LARGE SCALE GENOMIC DNA]</scope>
    <source>
        <strain evidence="3">ATCC 17100 / ATH 3.1.1 / DSM 162 / LMG 4299</strain>
    </source>
</reference>
<sequence>MAPRPGLVIREKRLNAIGAWLGASSSILAEFASGDAAQRVRTFSEAAPDDVTAALNFLGGIEGAAIVVHAPRGCAAAALAQKGAAAFAVTGLDQRDTIIGSGEALARTIRSLVERHRPWVVFIVGGPVVAINSDDIRSVAADLTETLGIPVLQVQTDGFRSRIAATGYDAATKPLLPLASAPFAGAREDVINIIALNARAGDGIAMLLEPLGLRGNLLPGGANAASFELAGKALLTVPFDGDAGTTFAESLAEATGVPFLLLPPPIGLSASRAWSEAVAAATGRSAWPATCHPVEADRALDGLRVHIALPQAFAFAAAGLVEELGGAISALTVDHLDKTHLPAARAFAERWPEATLHAAAGQPFELANLLSKTKPDLFIGPPPLAAFASRAGIAAVGAAPYQLIGASGAEWLASKARNALANRAFGARLAGIRSPYASGWYRRSADWHIKQEVR</sequence>
<dbReference type="RefSeq" id="WP_013421093.1">
    <property type="nucleotide sequence ID" value="NC_014664.1"/>
</dbReference>
<dbReference type="eggNOG" id="COG2710">
    <property type="taxonomic scope" value="Bacteria"/>
</dbReference>
<feature type="domain" description="Nitrogenase/oxidoreductase component 1" evidence="1">
    <location>
        <begin position="57"/>
        <end position="418"/>
    </location>
</feature>
<dbReference type="AlphaFoldDB" id="E3I4R3"/>
<evidence type="ECO:0000313" key="3">
    <source>
        <dbReference type="Proteomes" id="UP000001399"/>
    </source>
</evidence>
<organism evidence="2 3">
    <name type="scientific">Rhodomicrobium vannielii (strain ATCC 17100 / DSM 162 / LMG 4299 / NCIMB 10020 / ATH 3.1.1)</name>
    <dbReference type="NCBI Taxonomy" id="648757"/>
    <lineage>
        <taxon>Bacteria</taxon>
        <taxon>Pseudomonadati</taxon>
        <taxon>Pseudomonadota</taxon>
        <taxon>Alphaproteobacteria</taxon>
        <taxon>Hyphomicrobiales</taxon>
        <taxon>Hyphomicrobiaceae</taxon>
        <taxon>Rhodomicrobium</taxon>
    </lineage>
</organism>
<dbReference type="PANTHER" id="PTHR42956:SF1">
    <property type="entry name" value="NITROGENASE IRON-MOLYBDENUM COFACTOR BIOSYNTHESIS PROTEIN NIFE"/>
    <property type="match status" value="1"/>
</dbReference>
<dbReference type="SUPFAM" id="SSF53807">
    <property type="entry name" value="Helical backbone' metal receptor"/>
    <property type="match status" value="1"/>
</dbReference>
<proteinExistence type="predicted"/>
<accession>E3I4R3</accession>
<dbReference type="GO" id="GO:0016491">
    <property type="term" value="F:oxidoreductase activity"/>
    <property type="evidence" value="ECO:0007669"/>
    <property type="project" value="InterPro"/>
</dbReference>
<gene>
    <name evidence="2" type="ordered locus">Rvan_3557</name>
</gene>
<dbReference type="Pfam" id="PF00148">
    <property type="entry name" value="Oxidored_nitro"/>
    <property type="match status" value="1"/>
</dbReference>